<dbReference type="RefSeq" id="WP_174925399.1">
    <property type="nucleotide sequence ID" value="NZ_CABVLY010000003.1"/>
</dbReference>
<feature type="region of interest" description="Disordered" evidence="1">
    <location>
        <begin position="264"/>
        <end position="323"/>
    </location>
</feature>
<dbReference type="Proteomes" id="UP000494201">
    <property type="component" value="Unassembled WGS sequence"/>
</dbReference>
<dbReference type="PANTHER" id="PTHR35811">
    <property type="entry name" value="SLR1870 PROTEIN"/>
    <property type="match status" value="1"/>
</dbReference>
<dbReference type="GO" id="GO:0004540">
    <property type="term" value="F:RNA nuclease activity"/>
    <property type="evidence" value="ECO:0007669"/>
    <property type="project" value="InterPro"/>
</dbReference>
<evidence type="ECO:0000313" key="4">
    <source>
        <dbReference type="EMBL" id="VVU48373.1"/>
    </source>
</evidence>
<evidence type="ECO:0000256" key="1">
    <source>
        <dbReference type="SAM" id="MobiDB-lite"/>
    </source>
</evidence>
<dbReference type="PANTHER" id="PTHR35811:SF1">
    <property type="entry name" value="HTH OST-TYPE DOMAIN-CONTAINING PROTEIN"/>
    <property type="match status" value="1"/>
</dbReference>
<reference evidence="4 5" key="1">
    <citation type="submission" date="2019-09" db="EMBL/GenBank/DDBJ databases">
        <authorList>
            <person name="Depoorter E."/>
        </authorList>
    </citation>
    <scope>NUCLEOTIDE SEQUENCE [LARGE SCALE GENOMIC DNA]</scope>
    <source>
        <strain evidence="4">LMG 20980</strain>
    </source>
</reference>
<proteinExistence type="predicted"/>
<reference evidence="3 6" key="2">
    <citation type="submission" date="2021-02" db="EMBL/GenBank/DDBJ databases">
        <title>Draft genome of the type strains Burkholderia anthina DSM16086.</title>
        <authorList>
            <person name="Hertel R."/>
            <person name="Meissner J."/>
            <person name="Poehlein A."/>
            <person name="Daniel R."/>
            <person name="Commichau F.M."/>
        </authorList>
    </citation>
    <scope>NUCLEOTIDE SEQUENCE [LARGE SCALE GENOMIC DNA]</scope>
    <source>
        <strain evidence="3 6">DSM 16086</strain>
    </source>
</reference>
<feature type="compositionally biased region" description="Low complexity" evidence="1">
    <location>
        <begin position="313"/>
        <end position="323"/>
    </location>
</feature>
<feature type="region of interest" description="Disordered" evidence="1">
    <location>
        <begin position="347"/>
        <end position="523"/>
    </location>
</feature>
<evidence type="ECO:0000313" key="5">
    <source>
        <dbReference type="Proteomes" id="UP000494201"/>
    </source>
</evidence>
<dbReference type="Pfam" id="PF01936">
    <property type="entry name" value="NYN"/>
    <property type="match status" value="1"/>
</dbReference>
<evidence type="ECO:0000313" key="6">
    <source>
        <dbReference type="Proteomes" id="UP000755577"/>
    </source>
</evidence>
<feature type="compositionally biased region" description="Basic and acidic residues" evidence="1">
    <location>
        <begin position="178"/>
        <end position="190"/>
    </location>
</feature>
<organism evidence="4 5">
    <name type="scientific">Burkholderia anthina</name>
    <dbReference type="NCBI Taxonomy" id="179879"/>
    <lineage>
        <taxon>Bacteria</taxon>
        <taxon>Pseudomonadati</taxon>
        <taxon>Pseudomonadota</taxon>
        <taxon>Betaproteobacteria</taxon>
        <taxon>Burkholderiales</taxon>
        <taxon>Burkholderiaceae</taxon>
        <taxon>Burkholderia</taxon>
        <taxon>Burkholderia cepacia complex</taxon>
    </lineage>
</organism>
<dbReference type="EMBL" id="JAFCIQ010000005">
    <property type="protein sequence ID" value="MBM2766541.1"/>
    <property type="molecule type" value="Genomic_DNA"/>
</dbReference>
<dbReference type="AlphaFoldDB" id="A0A6P2G426"/>
<feature type="region of interest" description="Disordered" evidence="1">
    <location>
        <begin position="164"/>
        <end position="190"/>
    </location>
</feature>
<evidence type="ECO:0000313" key="3">
    <source>
        <dbReference type="EMBL" id="MBM2766541.1"/>
    </source>
</evidence>
<sequence>MALPLDNISMAVFCDFENVALGVRDAKYEKFDIKPVLERLLLKGSIVVKKAYCDWERYKGFKASMHEASFELIEIPHVRQSGKNSADIRLVVDALDLCYTKSHVDTFVIISGDSDFSPLVSKLRENAKKVIGVGVKKSTSDLLVANCDEFIFYDDLVREQQRALAKREQQRTGNGGAKRPDEPSRKPEMEVRRTEAIALAVETFDALASERDDVGKIWASVLKSAIKRRKPDFNESYYGFRAFGNLLDEAQARGLLEVGRDDKSGAFVSRPRQSAAAEQAPGARDTGAGHHGHGARHAEPASAAREPRRRGQRGQAAAAVQDSMQVDAQETVVVDVTTEAANVRAETAESAGAIEAPDVPDAPDAVEATDTHGDAKDGRKRTRKSAAKKAGAKKGGDAKGAGRHAAAKPDDAVHGGVKHGSDKHADGKQAEAVHRDAGHGDDRHTAAKHVAPSAGEFAGSGAAAQPSHDAAPVESAAEPARASGGDAAQESAGEAPADAKPKKPARKTAARARRPRKTTAAAE</sequence>
<feature type="compositionally biased region" description="Low complexity" evidence="1">
    <location>
        <begin position="451"/>
        <end position="464"/>
    </location>
</feature>
<dbReference type="CDD" id="cd11297">
    <property type="entry name" value="PIN_LabA-like_N_1"/>
    <property type="match status" value="1"/>
</dbReference>
<dbReference type="Proteomes" id="UP000755577">
    <property type="component" value="Unassembled WGS sequence"/>
</dbReference>
<protein>
    <submittedName>
        <fullName evidence="4">NYN domain protein</fullName>
    </submittedName>
    <submittedName>
        <fullName evidence="3">NYN domain-containing protein</fullName>
    </submittedName>
</protein>
<dbReference type="Gene3D" id="3.40.50.1010">
    <property type="entry name" value="5'-nuclease"/>
    <property type="match status" value="1"/>
</dbReference>
<dbReference type="CDD" id="cd10146">
    <property type="entry name" value="LabA_like_C"/>
    <property type="match status" value="1"/>
</dbReference>
<evidence type="ECO:0000259" key="2">
    <source>
        <dbReference type="PROSITE" id="PS51644"/>
    </source>
</evidence>
<name>A0A6P2G426_9BURK</name>
<dbReference type="InterPro" id="IPR025605">
    <property type="entry name" value="OST-HTH/LOTUS_dom"/>
</dbReference>
<feature type="compositionally biased region" description="Basic residues" evidence="1">
    <location>
        <begin position="378"/>
        <end position="392"/>
    </location>
</feature>
<gene>
    <name evidence="4" type="ORF">BAN20980_01069</name>
    <name evidence="3" type="ORF">JQK92_08895</name>
</gene>
<accession>A0A6P2G426</accession>
<dbReference type="PROSITE" id="PS51644">
    <property type="entry name" value="HTH_OST"/>
    <property type="match status" value="1"/>
</dbReference>
<dbReference type="InterPro" id="IPR021139">
    <property type="entry name" value="NYN"/>
</dbReference>
<feature type="compositionally biased region" description="Basic residues" evidence="1">
    <location>
        <begin position="502"/>
        <end position="517"/>
    </location>
</feature>
<dbReference type="EMBL" id="CABVLY010000003">
    <property type="protein sequence ID" value="VVU48373.1"/>
    <property type="molecule type" value="Genomic_DNA"/>
</dbReference>
<keyword evidence="6" id="KW-1185">Reference proteome</keyword>
<feature type="compositionally biased region" description="Basic and acidic residues" evidence="1">
    <location>
        <begin position="407"/>
        <end position="445"/>
    </location>
</feature>
<dbReference type="GeneID" id="56499099"/>
<feature type="domain" description="HTH OST-type" evidence="2">
    <location>
        <begin position="196"/>
        <end position="272"/>
    </location>
</feature>